<gene>
    <name evidence="5" type="ORF">TVAG_339630</name>
</gene>
<organism evidence="5 6">
    <name type="scientific">Trichomonas vaginalis (strain ATCC PRA-98 / G3)</name>
    <dbReference type="NCBI Taxonomy" id="412133"/>
    <lineage>
        <taxon>Eukaryota</taxon>
        <taxon>Metamonada</taxon>
        <taxon>Parabasalia</taxon>
        <taxon>Trichomonadida</taxon>
        <taxon>Trichomonadidae</taxon>
        <taxon>Trichomonas</taxon>
    </lineage>
</organism>
<evidence type="ECO:0000313" key="5">
    <source>
        <dbReference type="EMBL" id="EAX86637.1"/>
    </source>
</evidence>
<dbReference type="InterPro" id="IPR013766">
    <property type="entry name" value="Thioredoxin_domain"/>
</dbReference>
<dbReference type="VEuPathDB" id="TrichDB:TVAGG3_0195320"/>
<dbReference type="GO" id="GO:0015035">
    <property type="term" value="F:protein-disulfide reductase activity"/>
    <property type="evidence" value="ECO:0000318"/>
    <property type="project" value="GO_Central"/>
</dbReference>
<dbReference type="Proteomes" id="UP000001542">
    <property type="component" value="Unassembled WGS sequence"/>
</dbReference>
<dbReference type="OMA" id="YPRKIYT"/>
<keyword evidence="6" id="KW-1185">Reference proteome</keyword>
<dbReference type="InterPro" id="IPR036249">
    <property type="entry name" value="Thioredoxin-like_sf"/>
</dbReference>
<reference evidence="5" key="2">
    <citation type="journal article" date="2007" name="Science">
        <title>Draft genome sequence of the sexually transmitted pathogen Trichomonas vaginalis.</title>
        <authorList>
            <person name="Carlton J.M."/>
            <person name="Hirt R.P."/>
            <person name="Silva J.C."/>
            <person name="Delcher A.L."/>
            <person name="Schatz M."/>
            <person name="Zhao Q."/>
            <person name="Wortman J.R."/>
            <person name="Bidwell S.L."/>
            <person name="Alsmark U.C.M."/>
            <person name="Besteiro S."/>
            <person name="Sicheritz-Ponten T."/>
            <person name="Noel C.J."/>
            <person name="Dacks J.B."/>
            <person name="Foster P.G."/>
            <person name="Simillion C."/>
            <person name="Van de Peer Y."/>
            <person name="Miranda-Saavedra D."/>
            <person name="Barton G.J."/>
            <person name="Westrop G.D."/>
            <person name="Mueller S."/>
            <person name="Dessi D."/>
            <person name="Fiori P.L."/>
            <person name="Ren Q."/>
            <person name="Paulsen I."/>
            <person name="Zhang H."/>
            <person name="Bastida-Corcuera F.D."/>
            <person name="Simoes-Barbosa A."/>
            <person name="Brown M.T."/>
            <person name="Hayes R.D."/>
            <person name="Mukherjee M."/>
            <person name="Okumura C.Y."/>
            <person name="Schneider R."/>
            <person name="Smith A.J."/>
            <person name="Vanacova S."/>
            <person name="Villalvazo M."/>
            <person name="Haas B.J."/>
            <person name="Pertea M."/>
            <person name="Feldblyum T.V."/>
            <person name="Utterback T.R."/>
            <person name="Shu C.L."/>
            <person name="Osoegawa K."/>
            <person name="de Jong P.J."/>
            <person name="Hrdy I."/>
            <person name="Horvathova L."/>
            <person name="Zubacova Z."/>
            <person name="Dolezal P."/>
            <person name="Malik S.B."/>
            <person name="Logsdon J.M. Jr."/>
            <person name="Henze K."/>
            <person name="Gupta A."/>
            <person name="Wang C.C."/>
            <person name="Dunne R.L."/>
            <person name="Upcroft J.A."/>
            <person name="Upcroft P."/>
            <person name="White O."/>
            <person name="Salzberg S.L."/>
            <person name="Tang P."/>
            <person name="Chiu C.-H."/>
            <person name="Lee Y.-S."/>
            <person name="Embley T.M."/>
            <person name="Coombs G.H."/>
            <person name="Mottram J.C."/>
            <person name="Tachezy J."/>
            <person name="Fraser-Liggett C.M."/>
            <person name="Johnson P.J."/>
        </authorList>
    </citation>
    <scope>NUCLEOTIDE SEQUENCE [LARGE SCALE GENOMIC DNA]</scope>
    <source>
        <strain evidence="5">G3</strain>
    </source>
</reference>
<dbReference type="SMART" id="SM00166">
    <property type="entry name" value="UBX"/>
    <property type="match status" value="1"/>
</dbReference>
<dbReference type="AlphaFoldDB" id="A2G881"/>
<reference evidence="5" key="1">
    <citation type="submission" date="2006-10" db="EMBL/GenBank/DDBJ databases">
        <authorList>
            <person name="Amadeo P."/>
            <person name="Zhao Q."/>
            <person name="Wortman J."/>
            <person name="Fraser-Liggett C."/>
            <person name="Carlton J."/>
        </authorList>
    </citation>
    <scope>NUCLEOTIDE SEQUENCE</scope>
    <source>
        <strain evidence="5">G3</strain>
    </source>
</reference>
<feature type="domain" description="UBX" evidence="3">
    <location>
        <begin position="424"/>
        <end position="503"/>
    </location>
</feature>
<feature type="region of interest" description="Disordered" evidence="2">
    <location>
        <begin position="221"/>
        <end position="252"/>
    </location>
</feature>
<evidence type="ECO:0000259" key="3">
    <source>
        <dbReference type="PROSITE" id="PS50033"/>
    </source>
</evidence>
<dbReference type="InterPro" id="IPR029071">
    <property type="entry name" value="Ubiquitin-like_domsf"/>
</dbReference>
<dbReference type="GO" id="GO:0005829">
    <property type="term" value="C:cytosol"/>
    <property type="evidence" value="ECO:0000318"/>
    <property type="project" value="GO_Central"/>
</dbReference>
<dbReference type="SMR" id="A2G881"/>
<dbReference type="EMBL" id="DS114605">
    <property type="protein sequence ID" value="EAX86637.1"/>
    <property type="molecule type" value="Genomic_DNA"/>
</dbReference>
<dbReference type="VEuPathDB" id="TrichDB:TVAG_339630"/>
<dbReference type="Pfam" id="PF00789">
    <property type="entry name" value="UBX"/>
    <property type="match status" value="1"/>
</dbReference>
<evidence type="ECO:0000256" key="2">
    <source>
        <dbReference type="SAM" id="MobiDB-lite"/>
    </source>
</evidence>
<accession>A2G881</accession>
<dbReference type="KEGG" id="tva:4744281"/>
<dbReference type="PANTHER" id="PTHR46115">
    <property type="entry name" value="THIOREDOXIN-LIKE PROTEIN 1"/>
    <property type="match status" value="1"/>
</dbReference>
<feature type="compositionally biased region" description="Pro residues" evidence="2">
    <location>
        <begin position="236"/>
        <end position="250"/>
    </location>
</feature>
<protein>
    <submittedName>
        <fullName evidence="5">Thioredoxin family protein</fullName>
    </submittedName>
</protein>
<dbReference type="OrthoDB" id="10263751at2759"/>
<dbReference type="SUPFAM" id="SSF54236">
    <property type="entry name" value="Ubiquitin-like"/>
    <property type="match status" value="1"/>
</dbReference>
<dbReference type="SUPFAM" id="SSF52833">
    <property type="entry name" value="Thioredoxin-like"/>
    <property type="match status" value="1"/>
</dbReference>
<sequence length="505" mass="56476">MAKELRDGELDKIVKTTTDKLVCVDFGNPTCPPCIRAKPIWNSMASKYPTCAFYSVECQSCPGTASDYQIHATPTFVFILRGREVGRVQGFDQNQIVSIIEKYKPAGTFSGKGHTLGDSPAPNQDDYLARVLAQAQEAAMARNKPKQQAPEQSCCEGGICKIPPKNNKHDEELKQMLKEMDFPDYICDAAIKGTNHGSIDDCVAWIAENQDEVERLQSVNKVQQDSVPVKGDAPATPAPAETPAPAPEPISQPEEKIVLSAAGESMKNDLVDMGIEEDLAIKAIDYCDAESIDKALDYIYKVQNGEQIPPKKKQMTQEQAKAFVEQMRLKAKAAEEAKNTPEARAKAEIERRKQLKEDAERHEIMEQQKREKERRQIEQQRIQDKLELERVKARIRAQRAEQAGNTQQQATVQPVQQTHVSTKAPATEATIQFVLPDNTKKVIKFPLDATISDVEKKVKSEIPQLASRIIQFETVIPRILIPKSDYGKTLTDLHLTPRSQLCVKY</sequence>
<dbReference type="Pfam" id="PF00085">
    <property type="entry name" value="Thioredoxin"/>
    <property type="match status" value="1"/>
</dbReference>
<dbReference type="InterPro" id="IPR001012">
    <property type="entry name" value="UBX_dom"/>
</dbReference>
<feature type="region of interest" description="Disordered" evidence="2">
    <location>
        <begin position="333"/>
        <end position="376"/>
    </location>
</feature>
<dbReference type="InParanoid" id="A2G881"/>
<dbReference type="STRING" id="5722.A2G881"/>
<dbReference type="Gene3D" id="3.40.30.10">
    <property type="entry name" value="Glutaredoxin"/>
    <property type="match status" value="1"/>
</dbReference>
<dbReference type="eggNOG" id="KOG0908">
    <property type="taxonomic scope" value="Eukaryota"/>
</dbReference>
<dbReference type="Gene3D" id="3.10.20.90">
    <property type="entry name" value="Phosphatidylinositol 3-kinase Catalytic Subunit, Chain A, domain 1"/>
    <property type="match status" value="1"/>
</dbReference>
<dbReference type="CDD" id="cd01767">
    <property type="entry name" value="UBX"/>
    <property type="match status" value="1"/>
</dbReference>
<proteinExistence type="predicted"/>
<evidence type="ECO:0000259" key="4">
    <source>
        <dbReference type="PROSITE" id="PS51352"/>
    </source>
</evidence>
<feature type="domain" description="Thioredoxin" evidence="4">
    <location>
        <begin position="1"/>
        <end position="137"/>
    </location>
</feature>
<name>A2G881_TRIV3</name>
<dbReference type="PROSITE" id="PS51352">
    <property type="entry name" value="THIOREDOXIN_2"/>
    <property type="match status" value="1"/>
</dbReference>
<dbReference type="RefSeq" id="XP_001299567.1">
    <property type="nucleotide sequence ID" value="XM_001299566.1"/>
</dbReference>
<dbReference type="CDD" id="cd02947">
    <property type="entry name" value="TRX_family"/>
    <property type="match status" value="1"/>
</dbReference>
<evidence type="ECO:0000313" key="6">
    <source>
        <dbReference type="Proteomes" id="UP000001542"/>
    </source>
</evidence>
<evidence type="ECO:0000256" key="1">
    <source>
        <dbReference type="ARBA" id="ARBA00023157"/>
    </source>
</evidence>
<keyword evidence="1" id="KW-1015">Disulfide bond</keyword>
<dbReference type="PROSITE" id="PS50033">
    <property type="entry name" value="UBX"/>
    <property type="match status" value="1"/>
</dbReference>